<evidence type="ECO:0000259" key="1">
    <source>
        <dbReference type="Pfam" id="PF13524"/>
    </source>
</evidence>
<dbReference type="Pfam" id="PF13524">
    <property type="entry name" value="Glyco_trans_1_2"/>
    <property type="match status" value="1"/>
</dbReference>
<reference evidence="2 3" key="1">
    <citation type="submission" date="2021-03" db="EMBL/GenBank/DDBJ databases">
        <title>Genomic Encyclopedia of Type Strains, Phase III (KMG-III): the genomes of soil and plant-associated and newly described type strains.</title>
        <authorList>
            <person name="Whitman W."/>
        </authorList>
    </citation>
    <scope>NUCLEOTIDE SEQUENCE [LARGE SCALE GENOMIC DNA]</scope>
    <source>
        <strain evidence="2 3">IMMIB AFH-6</strain>
    </source>
</reference>
<organism evidence="2 3">
    <name type="scientific">Azospirillum rugosum</name>
    <dbReference type="NCBI Taxonomy" id="416170"/>
    <lineage>
        <taxon>Bacteria</taxon>
        <taxon>Pseudomonadati</taxon>
        <taxon>Pseudomonadota</taxon>
        <taxon>Alphaproteobacteria</taxon>
        <taxon>Rhodospirillales</taxon>
        <taxon>Azospirillaceae</taxon>
        <taxon>Azospirillum</taxon>
    </lineage>
</organism>
<keyword evidence="3" id="KW-1185">Reference proteome</keyword>
<evidence type="ECO:0000313" key="3">
    <source>
        <dbReference type="Proteomes" id="UP000781958"/>
    </source>
</evidence>
<evidence type="ECO:0000313" key="2">
    <source>
        <dbReference type="EMBL" id="MBP2294315.1"/>
    </source>
</evidence>
<name>A0ABS4SP34_9PROT</name>
<dbReference type="EMBL" id="JAGINP010000015">
    <property type="protein sequence ID" value="MBP2294315.1"/>
    <property type="molecule type" value="Genomic_DNA"/>
</dbReference>
<feature type="domain" description="Spore protein YkvP/CgeB glycosyl transferase-like" evidence="1">
    <location>
        <begin position="257"/>
        <end position="392"/>
    </location>
</feature>
<dbReference type="RefSeq" id="WP_209768472.1">
    <property type="nucleotide sequence ID" value="NZ_JAGINP010000015.1"/>
</dbReference>
<protein>
    <recommendedName>
        <fullName evidence="1">Spore protein YkvP/CgeB glycosyl transferase-like domain-containing protein</fullName>
    </recommendedName>
</protein>
<accession>A0ABS4SP34</accession>
<sequence length="398" mass="44688">MHAKLRRIAIFAEPSPLFVNTVMGLKAGFEELGVDVHAGWPPLPGNVLPSFLANYRPDAVLEINRSRDHIKDCDEDFLHLCWLQDFQYGGHDLLADLGGSGLTYLMVPPDMFGVDLSRSPAWRHLWPGFNTATGDRAAMPGGAASDGDGPGSDPLCALSFIGHMYAPPPDAAMAATLMVGGVECGRLSELIDAFLVSDFEAGHFSLASFHAFLSSYFRRFGVDFAIADVPADRRYLFDEFLIRIKERIQIAERMLAVSPDVRLYGSGGWSQWRRLAPYYHGFLNTPRELAAVYRGSALNVHSGIWPLHFRVIDCLGCGGAAMINRVHHPEARRFFYEEFEAGVDFVDYTPESFVEDARRMLRDRQALERMRRAGQRKILARHTCRHRAEQIMRDLNDL</sequence>
<comment type="caution">
    <text evidence="2">The sequence shown here is derived from an EMBL/GenBank/DDBJ whole genome shotgun (WGS) entry which is preliminary data.</text>
</comment>
<dbReference type="Proteomes" id="UP000781958">
    <property type="component" value="Unassembled WGS sequence"/>
</dbReference>
<dbReference type="InterPro" id="IPR055259">
    <property type="entry name" value="YkvP/CgeB_Glyco_trans-like"/>
</dbReference>
<gene>
    <name evidence="2" type="ORF">J2851_004104</name>
</gene>
<proteinExistence type="predicted"/>